<protein>
    <recommendedName>
        <fullName evidence="4">HTH luxR-type domain-containing protein</fullName>
    </recommendedName>
</protein>
<evidence type="ECO:0000313" key="2">
    <source>
        <dbReference type="EMBL" id="BCS84813.1"/>
    </source>
</evidence>
<evidence type="ECO:0000256" key="1">
    <source>
        <dbReference type="SAM" id="Phobius"/>
    </source>
</evidence>
<keyword evidence="1" id="KW-0472">Membrane</keyword>
<dbReference type="Proteomes" id="UP001319045">
    <property type="component" value="Chromosome"/>
</dbReference>
<keyword evidence="3" id="KW-1185">Reference proteome</keyword>
<gene>
    <name evidence="2" type="ORF">prwr041_07060</name>
</gene>
<dbReference type="Gene3D" id="2.60.40.10">
    <property type="entry name" value="Immunoglobulins"/>
    <property type="match status" value="1"/>
</dbReference>
<dbReference type="InterPro" id="IPR016032">
    <property type="entry name" value="Sig_transdc_resp-reg_C-effctor"/>
</dbReference>
<proteinExistence type="predicted"/>
<dbReference type="SUPFAM" id="SSF46894">
    <property type="entry name" value="C-terminal effector domain of the bipartite response regulators"/>
    <property type="match status" value="1"/>
</dbReference>
<dbReference type="Gene3D" id="2.130.10.10">
    <property type="entry name" value="YVTN repeat-like/Quinoprotein amine dehydrogenase"/>
    <property type="match status" value="1"/>
</dbReference>
<dbReference type="InterPro" id="IPR011047">
    <property type="entry name" value="Quinoprotein_ADH-like_sf"/>
</dbReference>
<dbReference type="EMBL" id="AP024484">
    <property type="protein sequence ID" value="BCS84813.1"/>
    <property type="molecule type" value="Genomic_DNA"/>
</dbReference>
<feature type="transmembrane region" description="Helical" evidence="1">
    <location>
        <begin position="710"/>
        <end position="731"/>
    </location>
</feature>
<dbReference type="InterPro" id="IPR015943">
    <property type="entry name" value="WD40/YVTN_repeat-like_dom_sf"/>
</dbReference>
<keyword evidence="1" id="KW-1133">Transmembrane helix</keyword>
<accession>A0ABN6EHJ7</accession>
<dbReference type="SUPFAM" id="SSF69322">
    <property type="entry name" value="Tricorn protease domain 2"/>
    <property type="match status" value="1"/>
</dbReference>
<reference evidence="2 3" key="1">
    <citation type="journal article" date="2022" name="Int. J. Syst. Evol. Microbiol.">
        <title>Prevotella herbatica sp. nov., a plant polysaccharide-decomposing anaerobic bacterium isolated from a methanogenic reactor.</title>
        <authorList>
            <person name="Uek A."/>
            <person name="Tonouchi A."/>
            <person name="Kaku N."/>
            <person name="Ueki K."/>
        </authorList>
    </citation>
    <scope>NUCLEOTIDE SEQUENCE [LARGE SCALE GENOMIC DNA]</scope>
    <source>
        <strain evidence="2 3">WR041</strain>
    </source>
</reference>
<name>A0ABN6EHJ7_9BACT</name>
<dbReference type="InterPro" id="IPR013783">
    <property type="entry name" value="Ig-like_fold"/>
</dbReference>
<organism evidence="2 3">
    <name type="scientific">Prevotella herbatica</name>
    <dbReference type="NCBI Taxonomy" id="2801997"/>
    <lineage>
        <taxon>Bacteria</taxon>
        <taxon>Pseudomonadati</taxon>
        <taxon>Bacteroidota</taxon>
        <taxon>Bacteroidia</taxon>
        <taxon>Bacteroidales</taxon>
        <taxon>Prevotellaceae</taxon>
        <taxon>Prevotella</taxon>
    </lineage>
</organism>
<evidence type="ECO:0000313" key="3">
    <source>
        <dbReference type="Proteomes" id="UP001319045"/>
    </source>
</evidence>
<keyword evidence="1" id="KW-0812">Transmembrane</keyword>
<sequence length="917" mass="105880">MPIVTNFAPSKYNGDLQNWSCTQDVYGRMFFGNNKGLLSFDGYNWTLTPMPGNGVVRSVMADGKRIYAGAYTDFGYFEQNLYGQYVYTSLWPKNYKAHNDEIWNIIKTPNGHVYFQSFCSWFDYYKGKITSHFDSKNMPLYFFSLNKEIYVQMINGDFYLLRNNKFVHLLDRKSYGDDNVVAALPYSNNRILLLTEHNGIFLFSKGKLTKWRTKIDNDLMKYQVNRGVILGQSTIIIGTISNGIYAIDNNGRSKWHYNMENRLYDNTVLRLFIDRENNIWAALDIGISLIHTGIPLTILRTDNFNQPIGMVYGMSIVNNNAYIGTNLSVWRYDIAKGIINQVKKTDGQNWYVARFGNDIFAGNNLGTRVINGNESVKMPGAINGSTSIREYSYYGQTALIESSYSFFRIYRKVGGKWIFSNSLTGFSMPISEFEIDNSGVIWAAQMSKGLFKIELSKDLKRIVHWHYYKSMPGTVYSVKMHVLNIRGRVIFSDGYKLYTYDDIQKRIIEYHELDNICKKGVISAINIDNNTFWIADENGYSKVHFNGHRYDTEVFIPSTIFGLECNTSSNPIYVNGNDAFFFMNNGIGCYRSNSGYINNTKYILKITKVGNYDSDNKLHLLSCNDEEESISTNDNISIALSYPNYNNEKYIFKYKLEGSGTNINSQSESPNVVYNSLNYGDYKFTATVCSVSGKVLGQTVYRFSHNRPLLLSWVAFIFYAILLYIIIHIYINWRSNKLIHINQEKANDELMRKSLKVLEQEQIIAQQQKLLLENEIEVKGKEMASLALANVARKNSVEAIKDALREKERTGSLSRRDIDRMLSMIDNNDTDQFWSVFQNNFDLIHKNFFRNLHKKYPNLTPSDLRFCALLRLNLNTKDIARFTNLTIRGVEGARYRLRKKMDIAADKSLTDFLIEFE</sequence>
<dbReference type="SUPFAM" id="SSF50998">
    <property type="entry name" value="Quinoprotein alcohol dehydrogenase-like"/>
    <property type="match status" value="1"/>
</dbReference>
<evidence type="ECO:0008006" key="4">
    <source>
        <dbReference type="Google" id="ProtNLM"/>
    </source>
</evidence>